<feature type="transmembrane region" description="Helical" evidence="16">
    <location>
        <begin position="91"/>
        <end position="113"/>
    </location>
</feature>
<keyword evidence="7 16" id="KW-0812">Transmembrane</keyword>
<comment type="subcellular location">
    <subcellularLocation>
        <location evidence="2">Membrane</location>
        <topology evidence="2">Multi-pass membrane protein</topology>
    </subcellularLocation>
</comment>
<dbReference type="FunFam" id="3.90.550.10:FF:000095">
    <property type="entry name" value="Glycosyltransferase family protein 64 protein C5"/>
    <property type="match status" value="1"/>
</dbReference>
<dbReference type="InterPro" id="IPR056442">
    <property type="entry name" value="GINT1_N"/>
</dbReference>
<sequence length="832" mass="93973">MHQVHGGDFFSLSTSKLRRVHDRDDDDEGEERERVSSGDLLSANANFGNPSTVAKRGSGEAPVRAAAAAAEEEETMGWRVMWRRMLRSPAAVFLVSSFFLLGSVALLFAWLTFSPFPKPLPVSSKSSSSAAAMAASSSSSSSSSSLGCRPDGEGSWAIGVFFGDSPFSLEPIELQWNEWRNESAAWPAANPVVTCASVSEAGFPSNFVADPFLFIKGDTFYLFFETKNSVTLQGDIGVAVSKDNGATWEQLGIVLDEEWHLSYPYIFSYQDQIYMMPEGSKKGDLRLYRALEFPLKWKLEKVLVKKPLIDSFIIYYDGYHWLFGSDFSFFGAKKNGELEIWYSTSPLGPWKPHKQNPVHNIDKTLGARNAGRPFIYNGSLYRIGQDCGGTYGRSIRLFRIEVLTTDRYEEIEVPLGLERPRKGRNAWNGARTHHLDAQQLKSGKWVAVMDGDRVPSGDSVKRLFIGYAAFGAAIILVILTGVLLSAIKCILPLSRCLPILGKRSDVFQAEPRVFLYLKLGWFFNHVNKLSSPLHGRINPKTCRGLLVLSIVFVTLVALTCIGTHYVYGGNGSEEGYMVKGHYSQFTMLTMTYDARLWNLKMFVKHYSRCSSVKEIVVVWNRGQPPKENDFDSAVPIRIRVEKRNSLNNRFNIDRLIKTRAVFELDDDIMMTCDDLERGFKVWRENPDRIVGFYPRLADGSPLEYHDENYARRKGGYNMILTGAAFIDHKLAFERYWSEGAKVGREMVDKQFNCEDVLLNFLYVNASSLDRTVEYVKPSWAIDTSKFSGVAISKNTKAHYHVRSECIRRFSEIYGNLAANKWGFSSRRDDWDL</sequence>
<evidence type="ECO:0000256" key="16">
    <source>
        <dbReference type="SAM" id="Phobius"/>
    </source>
</evidence>
<keyword evidence="10 16" id="KW-0472">Membrane</keyword>
<feature type="domain" description="Glycosyl transferase 64" evidence="17">
    <location>
        <begin position="585"/>
        <end position="819"/>
    </location>
</feature>
<evidence type="ECO:0000256" key="10">
    <source>
        <dbReference type="ARBA" id="ARBA00023136"/>
    </source>
</evidence>
<dbReference type="SUPFAM" id="SSF53448">
    <property type="entry name" value="Nucleotide-diphospho-sugar transferases"/>
    <property type="match status" value="1"/>
</dbReference>
<dbReference type="SUPFAM" id="SSF75005">
    <property type="entry name" value="Arabinanase/levansucrase/invertase"/>
    <property type="match status" value="1"/>
</dbReference>
<keyword evidence="6" id="KW-0808">Transferase</keyword>
<dbReference type="Gene3D" id="3.90.550.10">
    <property type="entry name" value="Spore Coat Polysaccharide Biosynthesis Protein SpsA, Chain A"/>
    <property type="match status" value="1"/>
</dbReference>
<organism evidence="19">
    <name type="scientific">Ananas comosus var. bracteatus</name>
    <name type="common">red pineapple</name>
    <dbReference type="NCBI Taxonomy" id="296719"/>
    <lineage>
        <taxon>Eukaryota</taxon>
        <taxon>Viridiplantae</taxon>
        <taxon>Streptophyta</taxon>
        <taxon>Embryophyta</taxon>
        <taxon>Tracheophyta</taxon>
        <taxon>Spermatophyta</taxon>
        <taxon>Magnoliopsida</taxon>
        <taxon>Liliopsida</taxon>
        <taxon>Poales</taxon>
        <taxon>Bromeliaceae</taxon>
        <taxon>Bromelioideae</taxon>
        <taxon>Ananas</taxon>
    </lineage>
</organism>
<comment type="cofactor">
    <cofactor evidence="1">
        <name>Mn(2+)</name>
        <dbReference type="ChEBI" id="CHEBI:29035"/>
    </cofactor>
</comment>
<protein>
    <recommendedName>
        <fullName evidence="14">Glucosamine inositolphosphorylceramide transferase 1</fullName>
    </recommendedName>
</protein>
<evidence type="ECO:0000256" key="14">
    <source>
        <dbReference type="ARBA" id="ARBA00069035"/>
    </source>
</evidence>
<dbReference type="InterPro" id="IPR004263">
    <property type="entry name" value="Exostosin"/>
</dbReference>
<evidence type="ECO:0000256" key="2">
    <source>
        <dbReference type="ARBA" id="ARBA00004141"/>
    </source>
</evidence>
<evidence type="ECO:0000256" key="11">
    <source>
        <dbReference type="ARBA" id="ARBA00023157"/>
    </source>
</evidence>
<keyword evidence="11" id="KW-1015">Disulfide bond</keyword>
<proteinExistence type="inferred from homology"/>
<dbReference type="FunFam" id="2.115.10.20:FF:000004">
    <property type="entry name" value="Glucosamine inositolphosphorylceramide transferase 1"/>
    <property type="match status" value="1"/>
</dbReference>
<comment type="pathway">
    <text evidence="4">Lipid metabolism.</text>
</comment>
<evidence type="ECO:0000256" key="6">
    <source>
        <dbReference type="ARBA" id="ARBA00022679"/>
    </source>
</evidence>
<comment type="similarity">
    <text evidence="5">Belongs to the glycosyltransferase 64 family.</text>
</comment>
<evidence type="ECO:0000256" key="12">
    <source>
        <dbReference type="ARBA" id="ARBA00023211"/>
    </source>
</evidence>
<evidence type="ECO:0000256" key="5">
    <source>
        <dbReference type="ARBA" id="ARBA00008700"/>
    </source>
</evidence>
<dbReference type="GO" id="GO:0046872">
    <property type="term" value="F:metal ion binding"/>
    <property type="evidence" value="ECO:0007669"/>
    <property type="project" value="UniProtKB-KW"/>
</dbReference>
<dbReference type="PANTHER" id="PTHR48261">
    <property type="entry name" value="ACETYLGLUCOSAMINYLTRANSFERASE"/>
    <property type="match status" value="1"/>
</dbReference>
<feature type="domain" description="Glucosamine inositolphosphorylceramide transferase 1 N-terminal" evidence="18">
    <location>
        <begin position="148"/>
        <end position="452"/>
    </location>
</feature>
<dbReference type="PANTHER" id="PTHR48261:SF6">
    <property type="entry name" value="GLYCOSYLTRANSFERASE FAMILY PROTEIN"/>
    <property type="match status" value="1"/>
</dbReference>
<evidence type="ECO:0000256" key="7">
    <source>
        <dbReference type="ARBA" id="ARBA00022692"/>
    </source>
</evidence>
<evidence type="ECO:0000256" key="1">
    <source>
        <dbReference type="ARBA" id="ARBA00001936"/>
    </source>
</evidence>
<evidence type="ECO:0000256" key="4">
    <source>
        <dbReference type="ARBA" id="ARBA00005189"/>
    </source>
</evidence>
<dbReference type="GO" id="GO:0016020">
    <property type="term" value="C:membrane"/>
    <property type="evidence" value="ECO:0007669"/>
    <property type="project" value="UniProtKB-SubCell"/>
</dbReference>
<evidence type="ECO:0000313" key="19">
    <source>
        <dbReference type="EMBL" id="CAD1841784.1"/>
    </source>
</evidence>
<keyword evidence="12" id="KW-0464">Manganese</keyword>
<dbReference type="EMBL" id="LR862135">
    <property type="protein sequence ID" value="CAD1841784.1"/>
    <property type="molecule type" value="Genomic_DNA"/>
</dbReference>
<dbReference type="InterPro" id="IPR029044">
    <property type="entry name" value="Nucleotide-diphossugar_trans"/>
</dbReference>
<evidence type="ECO:0000259" key="18">
    <source>
        <dbReference type="Pfam" id="PF24793"/>
    </source>
</evidence>
<evidence type="ECO:0000256" key="9">
    <source>
        <dbReference type="ARBA" id="ARBA00022989"/>
    </source>
</evidence>
<evidence type="ECO:0000256" key="15">
    <source>
        <dbReference type="SAM" id="MobiDB-lite"/>
    </source>
</evidence>
<dbReference type="Pfam" id="PF09258">
    <property type="entry name" value="Glyco_transf_64"/>
    <property type="match status" value="1"/>
</dbReference>
<dbReference type="Pfam" id="PF24793">
    <property type="entry name" value="GINT1_N"/>
    <property type="match status" value="1"/>
</dbReference>
<dbReference type="InterPro" id="IPR023296">
    <property type="entry name" value="Glyco_hydro_beta-prop_sf"/>
</dbReference>
<comment type="pathway">
    <text evidence="3">Sphingolipid metabolism.</text>
</comment>
<reference evidence="19" key="1">
    <citation type="submission" date="2020-07" db="EMBL/GenBank/DDBJ databases">
        <authorList>
            <person name="Lin J."/>
        </authorList>
    </citation>
    <scope>NUCLEOTIDE SEQUENCE</scope>
</reference>
<feature type="transmembrane region" description="Helical" evidence="16">
    <location>
        <begin position="464"/>
        <end position="487"/>
    </location>
</feature>
<dbReference type="AlphaFoldDB" id="A0A6V7QF52"/>
<feature type="transmembrane region" description="Helical" evidence="16">
    <location>
        <begin position="545"/>
        <end position="567"/>
    </location>
</feature>
<evidence type="ECO:0000256" key="13">
    <source>
        <dbReference type="ARBA" id="ARBA00058450"/>
    </source>
</evidence>
<keyword evidence="8" id="KW-0479">Metal-binding</keyword>
<dbReference type="GO" id="GO:0016757">
    <property type="term" value="F:glycosyltransferase activity"/>
    <property type="evidence" value="ECO:0007669"/>
    <property type="project" value="InterPro"/>
</dbReference>
<dbReference type="InterPro" id="IPR015338">
    <property type="entry name" value="GT64_dom"/>
</dbReference>
<accession>A0A6V7QF52</accession>
<dbReference type="Gene3D" id="2.115.10.20">
    <property type="entry name" value="Glycosyl hydrolase domain, family 43"/>
    <property type="match status" value="1"/>
</dbReference>
<feature type="region of interest" description="Disordered" evidence="15">
    <location>
        <begin position="20"/>
        <end position="60"/>
    </location>
</feature>
<evidence type="ECO:0000256" key="8">
    <source>
        <dbReference type="ARBA" id="ARBA00022723"/>
    </source>
</evidence>
<comment type="function">
    <text evidence="13">Essential protein. Glycosyltransferase that mediates the glycosylation of glycosylinositol phosphorylceramides (GIPCs), the major sphingolipids in the plasma membrane; acts as a HexN(Ac)-specific GIPC sugar transferase. Responsible for the glycosylation of a subgroup of GIPCs found in seeds and pollen that contain GlcNAc and GlcN (GlcN(Ac)). Maybe involved in the maintenance of cell-cell adhesion.</text>
</comment>
<keyword evidence="9 16" id="KW-1133">Transmembrane helix</keyword>
<feature type="compositionally biased region" description="Polar residues" evidence="15">
    <location>
        <begin position="43"/>
        <end position="52"/>
    </location>
</feature>
<evidence type="ECO:0000256" key="3">
    <source>
        <dbReference type="ARBA" id="ARBA00004991"/>
    </source>
</evidence>
<evidence type="ECO:0000259" key="17">
    <source>
        <dbReference type="Pfam" id="PF09258"/>
    </source>
</evidence>
<name>A0A6V7QF52_ANACO</name>
<gene>
    <name evidence="19" type="ORF">CB5_LOCUS24995</name>
</gene>